<accession>E1ZWP9</accession>
<feature type="non-terminal residue" evidence="1">
    <location>
        <position position="13"/>
    </location>
</feature>
<gene>
    <name evidence="1" type="ORF">EAG_08650</name>
</gene>
<sequence>VYKYVYISIFFYV</sequence>
<feature type="non-terminal residue" evidence="1">
    <location>
        <position position="1"/>
    </location>
</feature>
<dbReference type="InParanoid" id="E1ZWP9"/>
<dbReference type="Proteomes" id="UP000000311">
    <property type="component" value="Unassembled WGS sequence"/>
</dbReference>
<evidence type="ECO:0000313" key="1">
    <source>
        <dbReference type="EMBL" id="EFN74389.1"/>
    </source>
</evidence>
<reference evidence="1 2" key="1">
    <citation type="journal article" date="2010" name="Science">
        <title>Genomic comparison of the ants Camponotus floridanus and Harpegnathos saltator.</title>
        <authorList>
            <person name="Bonasio R."/>
            <person name="Zhang G."/>
            <person name="Ye C."/>
            <person name="Mutti N.S."/>
            <person name="Fang X."/>
            <person name="Qin N."/>
            <person name="Donahue G."/>
            <person name="Yang P."/>
            <person name="Li Q."/>
            <person name="Li C."/>
            <person name="Zhang P."/>
            <person name="Huang Z."/>
            <person name="Berger S.L."/>
            <person name="Reinberg D."/>
            <person name="Wang J."/>
            <person name="Liebig J."/>
        </authorList>
    </citation>
    <scope>NUCLEOTIDE SEQUENCE [LARGE SCALE GENOMIC DNA]</scope>
    <source>
        <strain evidence="2">C129</strain>
    </source>
</reference>
<keyword evidence="2" id="KW-1185">Reference proteome</keyword>
<dbReference type="EMBL" id="GL434885">
    <property type="protein sequence ID" value="EFN74389.1"/>
    <property type="molecule type" value="Genomic_DNA"/>
</dbReference>
<proteinExistence type="predicted"/>
<organism evidence="2">
    <name type="scientific">Camponotus floridanus</name>
    <name type="common">Florida carpenter ant</name>
    <dbReference type="NCBI Taxonomy" id="104421"/>
    <lineage>
        <taxon>Eukaryota</taxon>
        <taxon>Metazoa</taxon>
        <taxon>Ecdysozoa</taxon>
        <taxon>Arthropoda</taxon>
        <taxon>Hexapoda</taxon>
        <taxon>Insecta</taxon>
        <taxon>Pterygota</taxon>
        <taxon>Neoptera</taxon>
        <taxon>Endopterygota</taxon>
        <taxon>Hymenoptera</taxon>
        <taxon>Apocrita</taxon>
        <taxon>Aculeata</taxon>
        <taxon>Formicoidea</taxon>
        <taxon>Formicidae</taxon>
        <taxon>Formicinae</taxon>
        <taxon>Camponotus</taxon>
    </lineage>
</organism>
<name>E1ZWP9_CAMFO</name>
<protein>
    <submittedName>
        <fullName evidence="1">Uncharacterized protein</fullName>
    </submittedName>
</protein>
<evidence type="ECO:0000313" key="2">
    <source>
        <dbReference type="Proteomes" id="UP000000311"/>
    </source>
</evidence>